<feature type="domain" description="C2H2-type" evidence="14">
    <location>
        <begin position="339"/>
        <end position="367"/>
    </location>
</feature>
<dbReference type="SUPFAM" id="SSF57667">
    <property type="entry name" value="beta-beta-alpha zinc fingers"/>
    <property type="match status" value="16"/>
</dbReference>
<evidence type="ECO:0000256" key="13">
    <source>
        <dbReference type="SAM" id="MobiDB-lite"/>
    </source>
</evidence>
<dbReference type="FunFam" id="3.30.160.60:FF:000733">
    <property type="entry name" value="Zinc finger protein 236 variant"/>
    <property type="match status" value="1"/>
</dbReference>
<dbReference type="RefSeq" id="XP_032816622.1">
    <property type="nucleotide sequence ID" value="XM_032960731.1"/>
</dbReference>
<sequence>MAAADGFVFVRVNERGPHHHHQHPSPRSTSRALHSVNSRLGVARPADTRSGLSARRSEDYLPSLPEDPQGMGVDQVEEGDVPARGLHQCDICNQLFHKHSQLQKHLRQHQENDKPHRCDQCPASFNVEYNLLLHRATHSVDQTACPDCGRTFSRIASLKAHIMLHEKEENLMCTECGDEFTLQSQLERHMDMHRQELSGARTFTCRICHQEFQRVSTLREHMRSHYKIRASLSTRSYKRNIDRSGFSHRCEHCMKTFQKPSQLIRHIRIHTGERPFTCEECGRAFNQKGALQIHKAKHTGERPYRCAFCPHTFSQRGNLRAHIQRVHSDAKPGGEQPVFQCEDCSCVFKKLGSLNAHISRMHADESYTSQLLGDDTQTVATPVSGAGARGARGVTDVIQQLLDLSEQVSADPTHGQPQLQQLNLDSASISQDILQQALANSGLTAIPVESQVASAMASGNEVPTALQRAAAATIPRSTGRPRLQLPGSLSLARQGGKEGGESTRRFSGSFAGHRVSQYTVGTWRRVNGVRWHMCPYCNKEFKKPSDLVRHIRIHTHEKPYKCTQCFRAFAVKSTLTAHRKTHTGLKEFMCPLCDKLFSTQGSLKVHIRLHTGAKPFDCPHCNKKFRTSGHRKSHIASHFKDAQMRKQRFPRKPSRRRLPKQDMGLPEIPLQEPILITESGLIQQVTRSSHMYSQYLPDGMLSDGSGLDRPYRCGYCNKAFKKSSHLKQHIRSHTGEKPYRCGQCSRSFVSSGVLKAHIRTHVGLKAYKCVMCDGTFTTNGSLKRHMSTHSETRPFMCPYCQKTFKTSVNCKKHMKTHRYELAQQLQQQSTLPTEHMEDMASHQGDSLQQPSAIGAQQQGMLVLTPEQSTVSSEQQAMLGLGQQQPSDQQALLGLAPQQSAQQQTLIGLEQTQQLAEQQLVQGTSLSQEEFVTSQHGLQANMDQFEQQTLSQQTYEQQALTQGFTITESFGQQGQFTAVQQLQASSTLESQPLTTTYHSQEMLTSLQESSQHEVQLSAEQSEYQSDGEESTRRSYRCGYCNKGFKKSSHLKQHVRSHTGEKPFKCAQCGRGFVSSGVLKAHMRTHTGEKAYKCDLCDATFTTNGSLTRHMVMHTSMHPFKCPFCEESFRTSLHCRKHMRTHQEHGDADADDECEEGEADRMAAARRSRPGILTLSQEETAVLAQSGPAEAASVSEKLLVQSAAERDRVSEMKDRQEELDDEPRHANKCSFCPKSFKKPSDLVRHLRIHTGEKPYKCDECGKSFTVKSTLDCHVKTHTGQKHFKCHICNSPFSTKGSLKVHMRLHTGAKPFKCPHCEQRFRTSGHRKSHIQSHFKPSGVVIGISGGGKQRPRKGPSQRQNSESLQPVSMLSPPGDHSVFITNGGVLTAQFEPSVLQSSGIVGQALLPASISGGDFTVSLSDSGLATLQSLEGIQLQLSAANLVAQNVQISGLDPNTINNITLQIDPSLLQHTLQQNSLLQQHLSSDPAATLVQQSGGLQQADGAMAPGITLQQAADAAAGGGGGMSVSSAGLTQSILLHHSDGSLVPNMVLQPASSTSGMMLQPVDGAVSAASVVLQPMCSVSNSGAVTLGSLCQQASVLTTASHGGSQELSQVISSQPLMTSSSGQHEITLTLANQTLSSTSTPQSITLTISGQELLQQQNSADGSHADTGLTTSEPSLSQGSLTLPMSAMSGAGVSGETVTLTIAEAQTMVPHGMESVTLNITSQEQPFPSVLGEPNLPGQEAGTSQQMILVSHTSGATDGDVTTFQMGEGCMSLTDESPMEEEEEDEEEPPIVCPECHQPCTSPMLLRQHLRLVHGEDRLHTCPLCSKSFKRATHLKEHMQTHEPGSSASRQKPRLYKCDHCDKSFAKPSQLQRHNRIHTGERPYICQVCDKAFNQTNALQIHMKKHTGEKPYKCQYCDMAFSQKGNMKIHIKRAHEISQGSLDRTGSSEHESAEGQEQDNDDVGNMDLSSVVNDIF</sequence>
<dbReference type="KEGG" id="pmrn:116945986"/>
<evidence type="ECO:0000256" key="3">
    <source>
        <dbReference type="ARBA" id="ARBA00006991"/>
    </source>
</evidence>
<evidence type="ECO:0000256" key="5">
    <source>
        <dbReference type="ARBA" id="ARBA00022737"/>
    </source>
</evidence>
<dbReference type="FunFam" id="3.30.160.60:FF:002343">
    <property type="entry name" value="Zinc finger protein 33A"/>
    <property type="match status" value="1"/>
</dbReference>
<comment type="similarity">
    <text evidence="3">Belongs to the krueppel C2H2-type zinc-finger protein family.</text>
</comment>
<dbReference type="FunFam" id="3.30.160.60:FF:000145">
    <property type="entry name" value="Zinc finger protein 574"/>
    <property type="match status" value="1"/>
</dbReference>
<dbReference type="FunFam" id="3.30.160.60:FF:000226">
    <property type="entry name" value="Zinc finger protein 236 variant"/>
    <property type="match status" value="2"/>
</dbReference>
<feature type="compositionally biased region" description="Polar residues" evidence="13">
    <location>
        <begin position="1354"/>
        <end position="1366"/>
    </location>
</feature>
<feature type="domain" description="C2H2-type" evidence="14">
    <location>
        <begin position="795"/>
        <end position="822"/>
    </location>
</feature>
<feature type="domain" description="C2H2-type" evidence="14">
    <location>
        <begin position="171"/>
        <end position="198"/>
    </location>
</feature>
<keyword evidence="4" id="KW-0479">Metal-binding</keyword>
<organism evidence="15 16">
    <name type="scientific">Petromyzon marinus</name>
    <name type="common">Sea lamprey</name>
    <dbReference type="NCBI Taxonomy" id="7757"/>
    <lineage>
        <taxon>Eukaryota</taxon>
        <taxon>Metazoa</taxon>
        <taxon>Chordata</taxon>
        <taxon>Craniata</taxon>
        <taxon>Vertebrata</taxon>
        <taxon>Cyclostomata</taxon>
        <taxon>Hyperoartia</taxon>
        <taxon>Petromyzontiformes</taxon>
        <taxon>Petromyzontidae</taxon>
        <taxon>Petromyzon</taxon>
    </lineage>
</organism>
<dbReference type="Pfam" id="PF13912">
    <property type="entry name" value="zf-C2H2_6"/>
    <property type="match status" value="2"/>
</dbReference>
<feature type="domain" description="C2H2-type" evidence="14">
    <location>
        <begin position="1914"/>
        <end position="1942"/>
    </location>
</feature>
<feature type="compositionally biased region" description="Polar residues" evidence="13">
    <location>
        <begin position="1670"/>
        <end position="1683"/>
    </location>
</feature>
<feature type="compositionally biased region" description="Polar residues" evidence="13">
    <location>
        <begin position="1004"/>
        <end position="1023"/>
    </location>
</feature>
<dbReference type="PANTHER" id="PTHR24396:SF21">
    <property type="entry name" value="ZINC FINGER PROTEIN 236"/>
    <property type="match status" value="1"/>
</dbReference>
<feature type="domain" description="C2H2-type" evidence="14">
    <location>
        <begin position="1309"/>
        <end position="1331"/>
    </location>
</feature>
<evidence type="ECO:0000256" key="11">
    <source>
        <dbReference type="ARBA" id="ARBA00023242"/>
    </source>
</evidence>
<feature type="domain" description="C2H2-type" evidence="14">
    <location>
        <begin position="116"/>
        <end position="143"/>
    </location>
</feature>
<dbReference type="GO" id="GO:0005634">
    <property type="term" value="C:nucleus"/>
    <property type="evidence" value="ECO:0007669"/>
    <property type="project" value="UniProtKB-SubCell"/>
</dbReference>
<dbReference type="Gene3D" id="3.30.160.60">
    <property type="entry name" value="Classic Zinc Finger"/>
    <property type="match status" value="26"/>
</dbReference>
<evidence type="ECO:0000256" key="10">
    <source>
        <dbReference type="ARBA" id="ARBA00023163"/>
    </source>
</evidence>
<dbReference type="FunFam" id="3.30.160.60:FF:000385">
    <property type="entry name" value="Zinc finger protein 236 variant"/>
    <property type="match status" value="1"/>
</dbReference>
<evidence type="ECO:0000313" key="15">
    <source>
        <dbReference type="Proteomes" id="UP001318040"/>
    </source>
</evidence>
<dbReference type="FunFam" id="3.30.160.60:FF:000686">
    <property type="entry name" value="Zinc finger protein 236 isoform 1"/>
    <property type="match status" value="1"/>
</dbReference>
<feature type="domain" description="C2H2-type" evidence="14">
    <location>
        <begin position="711"/>
        <end position="738"/>
    </location>
</feature>
<feature type="domain" description="C2H2-type" evidence="14">
    <location>
        <begin position="1822"/>
        <end position="1844"/>
    </location>
</feature>
<feature type="domain" description="C2H2-type" evidence="14">
    <location>
        <begin position="616"/>
        <end position="643"/>
    </location>
</feature>
<feature type="domain" description="C2H2-type" evidence="14">
    <location>
        <begin position="203"/>
        <end position="230"/>
    </location>
</feature>
<dbReference type="GO" id="GO:0000981">
    <property type="term" value="F:DNA-binding transcription factor activity, RNA polymerase II-specific"/>
    <property type="evidence" value="ECO:0007669"/>
    <property type="project" value="TreeGrafter"/>
</dbReference>
<feature type="domain" description="C2H2-type" evidence="14">
    <location>
        <begin position="588"/>
        <end position="615"/>
    </location>
</feature>
<dbReference type="InterPro" id="IPR051643">
    <property type="entry name" value="Transcr_Reg_ZincFinger"/>
</dbReference>
<dbReference type="FunFam" id="3.30.160.60:FF:000376">
    <property type="entry name" value="Zinc finger protein 236"/>
    <property type="match status" value="2"/>
</dbReference>
<feature type="domain" description="C2H2-type" evidence="14">
    <location>
        <begin position="1281"/>
        <end position="1308"/>
    </location>
</feature>
<feature type="domain" description="C2H2-type" evidence="14">
    <location>
        <begin position="1858"/>
        <end position="1885"/>
    </location>
</feature>
<keyword evidence="11" id="KW-0539">Nucleus</keyword>
<name>A0AAJ7X0J6_PETMA</name>
<dbReference type="GO" id="GO:0008270">
    <property type="term" value="F:zinc ion binding"/>
    <property type="evidence" value="ECO:0007669"/>
    <property type="project" value="UniProtKB-KW"/>
</dbReference>
<feature type="domain" description="C2H2-type" evidence="14">
    <location>
        <begin position="1090"/>
        <end position="1117"/>
    </location>
</feature>
<feature type="region of interest" description="Disordered" evidence="13">
    <location>
        <begin position="1201"/>
        <end position="1220"/>
    </location>
</feature>
<dbReference type="PROSITE" id="PS00028">
    <property type="entry name" value="ZINC_FINGER_C2H2_1"/>
    <property type="match status" value="29"/>
</dbReference>
<evidence type="ECO:0000259" key="14">
    <source>
        <dbReference type="PROSITE" id="PS50157"/>
    </source>
</evidence>
<feature type="region of interest" description="Disordered" evidence="13">
    <location>
        <begin position="1658"/>
        <end position="1683"/>
    </location>
</feature>
<feature type="region of interest" description="Disordered" evidence="13">
    <location>
        <begin position="1141"/>
        <end position="1170"/>
    </location>
</feature>
<evidence type="ECO:0000256" key="1">
    <source>
        <dbReference type="ARBA" id="ARBA00003767"/>
    </source>
</evidence>
<feature type="domain" description="C2H2-type" evidence="14">
    <location>
        <begin position="1886"/>
        <end position="1913"/>
    </location>
</feature>
<keyword evidence="10" id="KW-0804">Transcription</keyword>
<reference evidence="16" key="1">
    <citation type="submission" date="2025-08" db="UniProtKB">
        <authorList>
            <consortium name="RefSeq"/>
        </authorList>
    </citation>
    <scope>IDENTIFICATION</scope>
    <source>
        <tissue evidence="16">Sperm</tissue>
    </source>
</reference>
<dbReference type="CTD" id="7776"/>
<dbReference type="FunFam" id="3.30.160.60:FF:002389">
    <property type="entry name" value="Zinc finger protein 236 variant"/>
    <property type="match status" value="1"/>
</dbReference>
<feature type="region of interest" description="Disordered" evidence="13">
    <location>
        <begin position="472"/>
        <end position="506"/>
    </location>
</feature>
<feature type="domain" description="C2H2-type" evidence="14">
    <location>
        <begin position="1225"/>
        <end position="1252"/>
    </location>
</feature>
<dbReference type="InterPro" id="IPR013087">
    <property type="entry name" value="Znf_C2H2_type"/>
</dbReference>
<evidence type="ECO:0000256" key="4">
    <source>
        <dbReference type="ARBA" id="ARBA00022723"/>
    </source>
</evidence>
<keyword evidence="9" id="KW-0238">DNA-binding</keyword>
<proteinExistence type="inferred from homology"/>
<feature type="region of interest" description="Disordered" evidence="13">
    <location>
        <begin position="1940"/>
        <end position="1969"/>
    </location>
</feature>
<dbReference type="InterPro" id="IPR036236">
    <property type="entry name" value="Znf_C2H2_sf"/>
</dbReference>
<evidence type="ECO:0000256" key="9">
    <source>
        <dbReference type="ARBA" id="ARBA00023125"/>
    </source>
</evidence>
<dbReference type="FunFam" id="3.30.160.60:FF:000481">
    <property type="entry name" value="zinc finger protein 236"/>
    <property type="match status" value="2"/>
</dbReference>
<feature type="domain" description="C2H2-type" evidence="14">
    <location>
        <begin position="87"/>
        <end position="115"/>
    </location>
</feature>
<dbReference type="FunFam" id="3.30.160.60:FF:000100">
    <property type="entry name" value="Zinc finger 45-like"/>
    <property type="match status" value="1"/>
</dbReference>
<feature type="domain" description="C2H2-type" evidence="14">
    <location>
        <begin position="767"/>
        <end position="794"/>
    </location>
</feature>
<feature type="compositionally biased region" description="Basic and acidic residues" evidence="13">
    <location>
        <begin position="495"/>
        <end position="504"/>
    </location>
</feature>
<feature type="domain" description="C2H2-type" evidence="14">
    <location>
        <begin position="143"/>
        <end position="170"/>
    </location>
</feature>
<evidence type="ECO:0000313" key="16">
    <source>
        <dbReference type="RefSeq" id="XP_032816622.1"/>
    </source>
</evidence>
<feature type="domain" description="C2H2-type" evidence="14">
    <location>
        <begin position="739"/>
        <end position="766"/>
    </location>
</feature>
<feature type="domain" description="C2H2-type" evidence="14">
    <location>
        <begin position="276"/>
        <end position="303"/>
    </location>
</feature>
<dbReference type="FunFam" id="3.30.160.60:FF:000301">
    <property type="entry name" value="Zinc finger protein 236"/>
    <property type="match status" value="2"/>
</dbReference>
<keyword evidence="8" id="KW-0805">Transcription regulation</keyword>
<feature type="domain" description="C2H2-type" evidence="14">
    <location>
        <begin position="1034"/>
        <end position="1061"/>
    </location>
</feature>
<evidence type="ECO:0000256" key="6">
    <source>
        <dbReference type="ARBA" id="ARBA00022771"/>
    </source>
</evidence>
<feature type="domain" description="C2H2-type" evidence="14">
    <location>
        <begin position="304"/>
        <end position="332"/>
    </location>
</feature>
<keyword evidence="5" id="KW-0677">Repeat</keyword>
<evidence type="ECO:0000256" key="2">
    <source>
        <dbReference type="ARBA" id="ARBA00004123"/>
    </source>
</evidence>
<dbReference type="FunFam" id="3.30.160.60:FF:001115">
    <property type="entry name" value="Zinc finger protein 236"/>
    <property type="match status" value="1"/>
</dbReference>
<feature type="domain" description="C2H2-type" evidence="14">
    <location>
        <begin position="532"/>
        <end position="559"/>
    </location>
</feature>
<dbReference type="PROSITE" id="PS50157">
    <property type="entry name" value="ZINC_FINGER_C2H2_2"/>
    <property type="match status" value="29"/>
</dbReference>
<feature type="region of interest" description="Disordered" evidence="13">
    <location>
        <begin position="1339"/>
        <end position="1369"/>
    </location>
</feature>
<feature type="domain" description="C2H2-type" evidence="14">
    <location>
        <begin position="560"/>
        <end position="587"/>
    </location>
</feature>
<dbReference type="Pfam" id="PF00096">
    <property type="entry name" value="zf-C2H2"/>
    <property type="match status" value="21"/>
</dbReference>
<protein>
    <submittedName>
        <fullName evidence="16">Zinc finger protein 236 isoform X1</fullName>
    </submittedName>
</protein>
<feature type="domain" description="C2H2-type" evidence="14">
    <location>
        <begin position="1062"/>
        <end position="1089"/>
    </location>
</feature>
<comment type="function">
    <text evidence="1">May be involved in transcriptional regulation.</text>
</comment>
<dbReference type="PANTHER" id="PTHR24396">
    <property type="entry name" value="ZINC FINGER PROTEIN"/>
    <property type="match status" value="1"/>
</dbReference>
<feature type="region of interest" description="Disordered" evidence="13">
    <location>
        <begin position="39"/>
        <end position="76"/>
    </location>
</feature>
<gene>
    <name evidence="16" type="primary">ZNF236</name>
</gene>
<dbReference type="FunFam" id="3.30.160.60:FF:000264">
    <property type="entry name" value="Zinc finger protein 236"/>
    <property type="match status" value="2"/>
</dbReference>
<feature type="region of interest" description="Disordered" evidence="13">
    <location>
        <begin position="1004"/>
        <end position="1028"/>
    </location>
</feature>
<dbReference type="FunFam" id="3.30.160.60:FF:000624">
    <property type="entry name" value="zinc finger protein 697"/>
    <property type="match status" value="1"/>
</dbReference>
<keyword evidence="15" id="KW-1185">Reference proteome</keyword>
<dbReference type="SMART" id="SM00355">
    <property type="entry name" value="ZnF_C2H2"/>
    <property type="match status" value="30"/>
</dbReference>
<evidence type="ECO:0000256" key="8">
    <source>
        <dbReference type="ARBA" id="ARBA00023015"/>
    </source>
</evidence>
<dbReference type="FunFam" id="3.30.160.60:FF:000573">
    <property type="entry name" value="Putative zinc finger protein 236"/>
    <property type="match status" value="1"/>
</dbReference>
<keyword evidence="7" id="KW-0862">Zinc</keyword>
<dbReference type="GO" id="GO:0000978">
    <property type="term" value="F:RNA polymerase II cis-regulatory region sequence-specific DNA binding"/>
    <property type="evidence" value="ECO:0007669"/>
    <property type="project" value="TreeGrafter"/>
</dbReference>
<feature type="compositionally biased region" description="Basic and acidic residues" evidence="13">
    <location>
        <begin position="1202"/>
        <end position="1214"/>
    </location>
</feature>
<feature type="compositionally biased region" description="Acidic residues" evidence="13">
    <location>
        <begin position="1956"/>
        <end position="1966"/>
    </location>
</feature>
<evidence type="ECO:0000256" key="7">
    <source>
        <dbReference type="ARBA" id="ARBA00022833"/>
    </source>
</evidence>
<feature type="domain" description="C2H2-type" evidence="14">
    <location>
        <begin position="1253"/>
        <end position="1280"/>
    </location>
</feature>
<feature type="compositionally biased region" description="Acidic residues" evidence="13">
    <location>
        <begin position="1147"/>
        <end position="1156"/>
    </location>
</feature>
<feature type="domain" description="C2H2-type" evidence="14">
    <location>
        <begin position="248"/>
        <end position="275"/>
    </location>
</feature>
<keyword evidence="6 12" id="KW-0863">Zinc-finger</keyword>
<feature type="domain" description="C2H2-type" evidence="14">
    <location>
        <begin position="1118"/>
        <end position="1145"/>
    </location>
</feature>
<dbReference type="FunFam" id="3.30.160.60:FF:000670">
    <property type="entry name" value="zinc finger protein 22"/>
    <property type="match status" value="1"/>
</dbReference>
<dbReference type="Proteomes" id="UP001318040">
    <property type="component" value="Chromosome 25"/>
</dbReference>
<evidence type="ECO:0000256" key="12">
    <source>
        <dbReference type="PROSITE-ProRule" id="PRU00042"/>
    </source>
</evidence>
<accession>A0AAJ7X0J6</accession>
<comment type="subcellular location">
    <subcellularLocation>
        <location evidence="2">Nucleus</location>
    </subcellularLocation>
</comment>